<dbReference type="GO" id="GO:0032790">
    <property type="term" value="P:ribosome disassembly"/>
    <property type="evidence" value="ECO:0007669"/>
    <property type="project" value="TreeGrafter"/>
</dbReference>
<dbReference type="InterPro" id="IPR001288">
    <property type="entry name" value="Translation_initiation_fac_3"/>
</dbReference>
<dbReference type="GO" id="GO:0003743">
    <property type="term" value="F:translation initiation factor activity"/>
    <property type="evidence" value="ECO:0007669"/>
    <property type="project" value="UniProtKB-KW"/>
</dbReference>
<dbReference type="Gene3D" id="3.30.110.10">
    <property type="entry name" value="Translation initiation factor 3 (IF-3), C-terminal domain"/>
    <property type="match status" value="1"/>
</dbReference>
<organism evidence="7 8">
    <name type="scientific">Astyanax mexicanus</name>
    <name type="common">Blind cave fish</name>
    <name type="synonym">Astyanax fasciatus mexicanus</name>
    <dbReference type="NCBI Taxonomy" id="7994"/>
    <lineage>
        <taxon>Eukaryota</taxon>
        <taxon>Metazoa</taxon>
        <taxon>Chordata</taxon>
        <taxon>Craniata</taxon>
        <taxon>Vertebrata</taxon>
        <taxon>Euteleostomi</taxon>
        <taxon>Actinopterygii</taxon>
        <taxon>Neopterygii</taxon>
        <taxon>Teleostei</taxon>
        <taxon>Ostariophysi</taxon>
        <taxon>Characiformes</taxon>
        <taxon>Characoidei</taxon>
        <taxon>Acestrorhamphidae</taxon>
        <taxon>Acestrorhamphinae</taxon>
        <taxon>Astyanax</taxon>
    </lineage>
</organism>
<evidence type="ECO:0000256" key="2">
    <source>
        <dbReference type="ARBA" id="ARBA00022540"/>
    </source>
</evidence>
<dbReference type="InterPro" id="IPR036788">
    <property type="entry name" value="T_IF-3_C_sf"/>
</dbReference>
<dbReference type="NCBIfam" id="TIGR00168">
    <property type="entry name" value="infC"/>
    <property type="match status" value="1"/>
</dbReference>
<reference evidence="8" key="2">
    <citation type="journal article" date="2014" name="Nat. Commun.">
        <title>The cavefish genome reveals candidate genes for eye loss.</title>
        <authorList>
            <person name="McGaugh S.E."/>
            <person name="Gross J.B."/>
            <person name="Aken B."/>
            <person name="Blin M."/>
            <person name="Borowsky R."/>
            <person name="Chalopin D."/>
            <person name="Hinaux H."/>
            <person name="Jeffery W.R."/>
            <person name="Keene A."/>
            <person name="Ma L."/>
            <person name="Minx P."/>
            <person name="Murphy D."/>
            <person name="O'Quin K.E."/>
            <person name="Retaux S."/>
            <person name="Rohner N."/>
            <person name="Searle S.M."/>
            <person name="Stahl B.A."/>
            <person name="Tabin C."/>
            <person name="Volff J.N."/>
            <person name="Yoshizawa M."/>
            <person name="Warren W.C."/>
        </authorList>
    </citation>
    <scope>NUCLEOTIDE SEQUENCE [LARGE SCALE GENOMIC DNA]</scope>
    <source>
        <strain evidence="8">female</strain>
    </source>
</reference>
<evidence type="ECO:0000256" key="5">
    <source>
        <dbReference type="SAM" id="SignalP"/>
    </source>
</evidence>
<evidence type="ECO:0000313" key="7">
    <source>
        <dbReference type="Ensembl" id="ENSAMXP00000006753.2"/>
    </source>
</evidence>
<evidence type="ECO:0000256" key="4">
    <source>
        <dbReference type="SAM" id="MobiDB-lite"/>
    </source>
</evidence>
<evidence type="ECO:0000313" key="8">
    <source>
        <dbReference type="Proteomes" id="UP000018467"/>
    </source>
</evidence>
<reference evidence="7" key="4">
    <citation type="submission" date="2025-09" db="UniProtKB">
        <authorList>
            <consortium name="Ensembl"/>
        </authorList>
    </citation>
    <scope>IDENTIFICATION</scope>
</reference>
<sequence length="299" mass="32602">MSLGCLRLALCHAVRALHQPVCSSSPASLLLPPCRPLGGYLSAYLGVALQQWSRFCTEAGGPEGGVAIKPQKKKHNPNARVTIGSVGRRIFQPRVQLLGEEGEELGVVQRQEVLKMMDDSGLKLVVVNERSNPPVYRLMTGKQIHEEQVKLKEKQKSKTTGSVQVKELTLYSGIASHDLENKLKQAASWLEKKHHIKLTLRAKHGSSSETALNTVLDQMVEKISVPVGFVSTSRLISEGRAATCILRPPSTKELAKAAKQRTQNPTEPPRPEPPRPEPGITESTASTSVPGPPKDSEQQ</sequence>
<dbReference type="Gene3D" id="3.10.20.80">
    <property type="entry name" value="Translation initiation factor 3 (IF-3), N-terminal domain"/>
    <property type="match status" value="1"/>
</dbReference>
<feature type="region of interest" description="Disordered" evidence="4">
    <location>
        <begin position="247"/>
        <end position="299"/>
    </location>
</feature>
<dbReference type="GO" id="GO:0005739">
    <property type="term" value="C:mitochondrion"/>
    <property type="evidence" value="ECO:0007669"/>
    <property type="project" value="TreeGrafter"/>
</dbReference>
<dbReference type="HOGENOM" id="CLU_086230_0_0_1"/>
<proteinExistence type="inferred from homology"/>
<evidence type="ECO:0000256" key="3">
    <source>
        <dbReference type="ARBA" id="ARBA00022917"/>
    </source>
</evidence>
<protein>
    <submittedName>
        <fullName evidence="7">Mitochondrial translational initiation factor 3</fullName>
    </submittedName>
</protein>
<dbReference type="eggNOG" id="ENOG502SBZS">
    <property type="taxonomic scope" value="Eukaryota"/>
</dbReference>
<dbReference type="FunCoup" id="W5KGP1">
    <property type="interactions" value="47"/>
</dbReference>
<accession>W5KGP1</accession>
<dbReference type="InterPro" id="IPR019814">
    <property type="entry name" value="Translation_initiation_fac_3_N"/>
</dbReference>
<dbReference type="STRING" id="7994.ENSAMXP00000006753"/>
<dbReference type="Proteomes" id="UP000018467">
    <property type="component" value="Unassembled WGS sequence"/>
</dbReference>
<name>W5KGP1_ASTMX</name>
<feature type="domain" description="Translation initiation factor 3 N-terminal" evidence="6">
    <location>
        <begin position="87"/>
        <end position="154"/>
    </location>
</feature>
<dbReference type="Bgee" id="ENSAMXG00000006581">
    <property type="expression patterns" value="Expressed in muscle tissue and 14 other cell types or tissues"/>
</dbReference>
<dbReference type="SUPFAM" id="SSF54364">
    <property type="entry name" value="Translation initiation factor IF3, N-terminal domain"/>
    <property type="match status" value="1"/>
</dbReference>
<reference evidence="8" key="1">
    <citation type="submission" date="2013-03" db="EMBL/GenBank/DDBJ databases">
        <authorList>
            <person name="Jeffery W."/>
            <person name="Warren W."/>
            <person name="Wilson R.K."/>
        </authorList>
    </citation>
    <scope>NUCLEOTIDE SEQUENCE</scope>
    <source>
        <strain evidence="8">female</strain>
    </source>
</reference>
<dbReference type="GeneTree" id="ENSGT00390000014424"/>
<feature type="signal peptide" evidence="5">
    <location>
        <begin position="1"/>
        <end position="16"/>
    </location>
</feature>
<dbReference type="PANTHER" id="PTHR10938">
    <property type="entry name" value="TRANSLATION INITIATION FACTOR IF-3"/>
    <property type="match status" value="1"/>
</dbReference>
<keyword evidence="5" id="KW-0732">Signal</keyword>
<reference evidence="7" key="3">
    <citation type="submission" date="2025-08" db="UniProtKB">
        <authorList>
            <consortium name="Ensembl"/>
        </authorList>
    </citation>
    <scope>IDENTIFICATION</scope>
</reference>
<dbReference type="PANTHER" id="PTHR10938:SF0">
    <property type="entry name" value="TRANSLATION INITIATION FACTOR IF-3, MITOCHONDRIAL"/>
    <property type="match status" value="1"/>
</dbReference>
<keyword evidence="8" id="KW-1185">Reference proteome</keyword>
<dbReference type="GO" id="GO:0070124">
    <property type="term" value="P:mitochondrial translational initiation"/>
    <property type="evidence" value="ECO:0007669"/>
    <property type="project" value="TreeGrafter"/>
</dbReference>
<keyword evidence="2" id="KW-0396">Initiation factor</keyword>
<keyword evidence="3" id="KW-0648">Protein biosynthesis</keyword>
<dbReference type="SUPFAM" id="SSF55200">
    <property type="entry name" value="Translation initiation factor IF3, C-terminal domain"/>
    <property type="match status" value="1"/>
</dbReference>
<evidence type="ECO:0000259" key="6">
    <source>
        <dbReference type="Pfam" id="PF05198"/>
    </source>
</evidence>
<evidence type="ECO:0000256" key="1">
    <source>
        <dbReference type="ARBA" id="ARBA00005439"/>
    </source>
</evidence>
<dbReference type="InParanoid" id="W5KGP1"/>
<dbReference type="InterPro" id="IPR036787">
    <property type="entry name" value="T_IF-3_N_sf"/>
</dbReference>
<dbReference type="Ensembl" id="ENSAMXT00000006753.2">
    <property type="protein sequence ID" value="ENSAMXP00000006753.2"/>
    <property type="gene ID" value="ENSAMXG00000006581.2"/>
</dbReference>
<feature type="chain" id="PRO_5017208528" evidence="5">
    <location>
        <begin position="17"/>
        <end position="299"/>
    </location>
</feature>
<dbReference type="Pfam" id="PF05198">
    <property type="entry name" value="IF3_N"/>
    <property type="match status" value="1"/>
</dbReference>
<dbReference type="AlphaFoldDB" id="W5KGP1"/>
<comment type="similarity">
    <text evidence="1">Belongs to the IF-3 family.</text>
</comment>
<dbReference type="GO" id="GO:0043022">
    <property type="term" value="F:ribosome binding"/>
    <property type="evidence" value="ECO:0007669"/>
    <property type="project" value="TreeGrafter"/>
</dbReference>